<proteinExistence type="predicted"/>
<dbReference type="PANTHER" id="PTHR43267:SF1">
    <property type="entry name" value="TRNA THREONYLCARBAMOYLADENOSINE DEHYDRATASE"/>
    <property type="match status" value="1"/>
</dbReference>
<protein>
    <recommendedName>
        <fullName evidence="3">THIF-type NAD/FAD binding fold domain-containing protein</fullName>
    </recommendedName>
</protein>
<feature type="signal peptide" evidence="2">
    <location>
        <begin position="1"/>
        <end position="24"/>
    </location>
</feature>
<dbReference type="OrthoDB" id="206053at2759"/>
<feature type="region of interest" description="Disordered" evidence="1">
    <location>
        <begin position="42"/>
        <end position="107"/>
    </location>
</feature>
<sequence length="387" mass="41885">MEKFLVSVLLLAVNAFLLVYPSTSFVVTNERSGCWFPAAPRGCPSSSRGRSATVEDNESPAPIFPNDENDLRFSGVGRLFTTTPPPSSAASEENHPGGAPEEPQPREDHLRVVDRMQRSRVVVVGLGGVGSWAAEALCRSGVGHITLIDLDDICISNTNRQLHALSTSVGQMKIDAMKARLEEINPSVEVTLVHDFVSKENADDVWETIRELSPVPVTACLDAIDGSDAKTAWIASCARRRVPIVTCGGSAGRTDPTKFTCDDLTRAVEDNLLSSCRKNLRKYYGFQEGVSPGAKARDPKTGKLRKKLPRKWKIQAVYSTEAPRQLPRGSGTSSLRRCDGALGTACFVTGASGFVAAGKIVEMIASDNLPVPKQFSGNQLREKTWGR</sequence>
<evidence type="ECO:0000256" key="2">
    <source>
        <dbReference type="SAM" id="SignalP"/>
    </source>
</evidence>
<feature type="domain" description="THIF-type NAD/FAD binding fold" evidence="3">
    <location>
        <begin position="113"/>
        <end position="270"/>
    </location>
</feature>
<evidence type="ECO:0000259" key="3">
    <source>
        <dbReference type="Pfam" id="PF00899"/>
    </source>
</evidence>
<dbReference type="GO" id="GO:0061504">
    <property type="term" value="P:cyclic threonylcarbamoyladenosine biosynthetic process"/>
    <property type="evidence" value="ECO:0007669"/>
    <property type="project" value="TreeGrafter"/>
</dbReference>
<feature type="chain" id="PRO_5019042517" description="THIF-type NAD/FAD binding fold domain-containing protein" evidence="2">
    <location>
        <begin position="25"/>
        <end position="387"/>
    </location>
</feature>
<organism evidence="4 5">
    <name type="scientific">Pseudo-nitzschia multistriata</name>
    <dbReference type="NCBI Taxonomy" id="183589"/>
    <lineage>
        <taxon>Eukaryota</taxon>
        <taxon>Sar</taxon>
        <taxon>Stramenopiles</taxon>
        <taxon>Ochrophyta</taxon>
        <taxon>Bacillariophyta</taxon>
        <taxon>Bacillariophyceae</taxon>
        <taxon>Bacillariophycidae</taxon>
        <taxon>Bacillariales</taxon>
        <taxon>Bacillariaceae</taxon>
        <taxon>Pseudo-nitzschia</taxon>
    </lineage>
</organism>
<dbReference type="Gene3D" id="3.40.50.720">
    <property type="entry name" value="NAD(P)-binding Rossmann-like Domain"/>
    <property type="match status" value="1"/>
</dbReference>
<dbReference type="SUPFAM" id="SSF69572">
    <property type="entry name" value="Activating enzymes of the ubiquitin-like proteins"/>
    <property type="match status" value="1"/>
</dbReference>
<dbReference type="InterPro" id="IPR000594">
    <property type="entry name" value="ThiF_NAD_FAD-bd"/>
</dbReference>
<evidence type="ECO:0000313" key="4">
    <source>
        <dbReference type="EMBL" id="VEU35224.1"/>
    </source>
</evidence>
<evidence type="ECO:0000313" key="5">
    <source>
        <dbReference type="Proteomes" id="UP000291116"/>
    </source>
</evidence>
<evidence type="ECO:0000256" key="1">
    <source>
        <dbReference type="SAM" id="MobiDB-lite"/>
    </source>
</evidence>
<dbReference type="InterPro" id="IPR045886">
    <property type="entry name" value="ThiF/MoeB/HesA"/>
</dbReference>
<dbReference type="AlphaFoldDB" id="A0A448YZP5"/>
<name>A0A448YZP5_9STRA</name>
<accession>A0A448YZP5</accession>
<gene>
    <name evidence="4" type="ORF">PSNMU_V1.4_AUG-EV-PASAV3_0019530</name>
</gene>
<dbReference type="InterPro" id="IPR035985">
    <property type="entry name" value="Ubiquitin-activating_enz"/>
</dbReference>
<keyword evidence="5" id="KW-1185">Reference proteome</keyword>
<keyword evidence="2" id="KW-0732">Signal</keyword>
<dbReference type="Proteomes" id="UP000291116">
    <property type="component" value="Unassembled WGS sequence"/>
</dbReference>
<feature type="compositionally biased region" description="Low complexity" evidence="1">
    <location>
        <begin position="42"/>
        <end position="51"/>
    </location>
</feature>
<dbReference type="GO" id="GO:0008641">
    <property type="term" value="F:ubiquitin-like modifier activating enzyme activity"/>
    <property type="evidence" value="ECO:0007669"/>
    <property type="project" value="InterPro"/>
</dbReference>
<dbReference type="Pfam" id="PF00899">
    <property type="entry name" value="ThiF"/>
    <property type="match status" value="1"/>
</dbReference>
<dbReference type="GO" id="GO:0061503">
    <property type="term" value="F:tRNA threonylcarbamoyladenosine dehydratase"/>
    <property type="evidence" value="ECO:0007669"/>
    <property type="project" value="TreeGrafter"/>
</dbReference>
<reference evidence="4 5" key="1">
    <citation type="submission" date="2019-01" db="EMBL/GenBank/DDBJ databases">
        <authorList>
            <person name="Ferrante I. M."/>
        </authorList>
    </citation>
    <scope>NUCLEOTIDE SEQUENCE [LARGE SCALE GENOMIC DNA]</scope>
    <source>
        <strain evidence="4 5">B856</strain>
    </source>
</reference>
<dbReference type="EMBL" id="CAACVS010000052">
    <property type="protein sequence ID" value="VEU35224.1"/>
    <property type="molecule type" value="Genomic_DNA"/>
</dbReference>
<dbReference type="PANTHER" id="PTHR43267">
    <property type="entry name" value="TRNA THREONYLCARBAMOYLADENOSINE DEHYDRATASE"/>
    <property type="match status" value="1"/>
</dbReference>
<dbReference type="CDD" id="cd00755">
    <property type="entry name" value="YgdL_like"/>
    <property type="match status" value="1"/>
</dbReference>